<name>A0ACC2IXU8_9PEZI</name>
<accession>A0ACC2IXU8</accession>
<gene>
    <name evidence="1" type="ORF">O1611_g10465</name>
</gene>
<protein>
    <submittedName>
        <fullName evidence="1">Uncharacterized protein</fullName>
    </submittedName>
</protein>
<proteinExistence type="predicted"/>
<dbReference type="Proteomes" id="UP001153332">
    <property type="component" value="Unassembled WGS sequence"/>
</dbReference>
<reference evidence="1" key="1">
    <citation type="submission" date="2022-12" db="EMBL/GenBank/DDBJ databases">
        <title>Genome Sequence of Lasiodiplodia mahajangana.</title>
        <authorList>
            <person name="Buettner E."/>
        </authorList>
    </citation>
    <scope>NUCLEOTIDE SEQUENCE</scope>
    <source>
        <strain evidence="1">VT137</strain>
    </source>
</reference>
<evidence type="ECO:0000313" key="1">
    <source>
        <dbReference type="EMBL" id="KAJ8120050.1"/>
    </source>
</evidence>
<sequence length="153" mass="16588">MPCKNCHKGHGPWTTCVIVDGQMCGSCANCWFNASGARCSFHETRNPAAHGGQVMATDAMGFQLPPAPPQAMAPFNFASIPASSDPVVRYTVEQAMAQVRGADKKTRYMLMIEAAARQLAFQIALYEDTVQEEQQQQQQQGPPSAVMNDPDAP</sequence>
<comment type="caution">
    <text evidence="1">The sequence shown here is derived from an EMBL/GenBank/DDBJ whole genome shotgun (WGS) entry which is preliminary data.</text>
</comment>
<dbReference type="EMBL" id="JAPUUL010004213">
    <property type="protein sequence ID" value="KAJ8120050.1"/>
    <property type="molecule type" value="Genomic_DNA"/>
</dbReference>
<organism evidence="1 2">
    <name type="scientific">Lasiodiplodia mahajangana</name>
    <dbReference type="NCBI Taxonomy" id="1108764"/>
    <lineage>
        <taxon>Eukaryota</taxon>
        <taxon>Fungi</taxon>
        <taxon>Dikarya</taxon>
        <taxon>Ascomycota</taxon>
        <taxon>Pezizomycotina</taxon>
        <taxon>Dothideomycetes</taxon>
        <taxon>Dothideomycetes incertae sedis</taxon>
        <taxon>Botryosphaeriales</taxon>
        <taxon>Botryosphaeriaceae</taxon>
        <taxon>Lasiodiplodia</taxon>
    </lineage>
</organism>
<keyword evidence="2" id="KW-1185">Reference proteome</keyword>
<evidence type="ECO:0000313" key="2">
    <source>
        <dbReference type="Proteomes" id="UP001153332"/>
    </source>
</evidence>